<dbReference type="InterPro" id="IPR010445">
    <property type="entry name" value="LapA_dom"/>
</dbReference>
<dbReference type="Proteomes" id="UP001447008">
    <property type="component" value="Unassembled WGS sequence"/>
</dbReference>
<dbReference type="EMBL" id="JBCGCU010000002">
    <property type="protein sequence ID" value="MEM0514472.1"/>
    <property type="molecule type" value="Genomic_DNA"/>
</dbReference>
<evidence type="ECO:0000259" key="6">
    <source>
        <dbReference type="Pfam" id="PF06305"/>
    </source>
</evidence>
<proteinExistence type="predicted"/>
<dbReference type="Pfam" id="PF06305">
    <property type="entry name" value="LapA_dom"/>
    <property type="match status" value="1"/>
</dbReference>
<evidence type="ECO:0000256" key="2">
    <source>
        <dbReference type="ARBA" id="ARBA00022692"/>
    </source>
</evidence>
<keyword evidence="2 5" id="KW-0812">Transmembrane</keyword>
<evidence type="ECO:0000256" key="3">
    <source>
        <dbReference type="ARBA" id="ARBA00022989"/>
    </source>
</evidence>
<evidence type="ECO:0000256" key="1">
    <source>
        <dbReference type="ARBA" id="ARBA00022475"/>
    </source>
</evidence>
<feature type="domain" description="Lipopolysaccharide assembly protein A" evidence="6">
    <location>
        <begin position="22"/>
        <end position="82"/>
    </location>
</feature>
<name>A0ABU9MT43_9GAMM</name>
<keyword evidence="4 5" id="KW-0472">Membrane</keyword>
<keyword evidence="1" id="KW-1003">Cell membrane</keyword>
<accession>A0ABU9MT43</accession>
<sequence length="99" mass="11248">MKVVKFILFVLCIFIAFVLGSQNPQLVQVNYLIASTTMPLAALMSFCFIVGLVFGCFVSFRLFSKLKWQNYRLQKRNEQLSRTAQEQSQSTALASVKDS</sequence>
<comment type="caution">
    <text evidence="7">The sequence shown here is derived from an EMBL/GenBank/DDBJ whole genome shotgun (WGS) entry which is preliminary data.</text>
</comment>
<dbReference type="RefSeq" id="WP_342676249.1">
    <property type="nucleotide sequence ID" value="NZ_JBCGCU010000002.1"/>
</dbReference>
<evidence type="ECO:0000256" key="4">
    <source>
        <dbReference type="ARBA" id="ARBA00023136"/>
    </source>
</evidence>
<organism evidence="7 8">
    <name type="scientific">Pseudoalteromonas qingdaonensis</name>
    <dbReference type="NCBI Taxonomy" id="3131913"/>
    <lineage>
        <taxon>Bacteria</taxon>
        <taxon>Pseudomonadati</taxon>
        <taxon>Pseudomonadota</taxon>
        <taxon>Gammaproteobacteria</taxon>
        <taxon>Alteromonadales</taxon>
        <taxon>Pseudoalteromonadaceae</taxon>
        <taxon>Pseudoalteromonas</taxon>
    </lineage>
</organism>
<evidence type="ECO:0000256" key="5">
    <source>
        <dbReference type="SAM" id="Phobius"/>
    </source>
</evidence>
<evidence type="ECO:0000313" key="7">
    <source>
        <dbReference type="EMBL" id="MEM0514472.1"/>
    </source>
</evidence>
<feature type="transmembrane region" description="Helical" evidence="5">
    <location>
        <begin position="40"/>
        <end position="63"/>
    </location>
</feature>
<reference evidence="7 8" key="1">
    <citation type="submission" date="2024-03" db="EMBL/GenBank/DDBJ databases">
        <title>Pseudoalteromonas qingdaonensis sp. nov., isolated from the intestines of marine benthic organisms.</title>
        <authorList>
            <person name="Lin X."/>
            <person name="Fang S."/>
            <person name="Hu X."/>
        </authorList>
    </citation>
    <scope>NUCLEOTIDE SEQUENCE [LARGE SCALE GENOMIC DNA]</scope>
    <source>
        <strain evidence="7 8">YIC-827</strain>
    </source>
</reference>
<keyword evidence="3 5" id="KW-1133">Transmembrane helix</keyword>
<evidence type="ECO:0000313" key="8">
    <source>
        <dbReference type="Proteomes" id="UP001447008"/>
    </source>
</evidence>
<protein>
    <submittedName>
        <fullName evidence="7">LapA family protein</fullName>
    </submittedName>
</protein>
<gene>
    <name evidence="7" type="ORF">WCN91_03310</name>
</gene>
<keyword evidence="8" id="KW-1185">Reference proteome</keyword>